<dbReference type="SUPFAM" id="SSF55424">
    <property type="entry name" value="FAD/NAD-linked reductases, dimerisation (C-terminal) domain"/>
    <property type="match status" value="1"/>
</dbReference>
<dbReference type="GO" id="GO:0050660">
    <property type="term" value="F:flavin adenine dinucleotide binding"/>
    <property type="evidence" value="ECO:0007669"/>
    <property type="project" value="TreeGrafter"/>
</dbReference>
<feature type="domain" description="FAD/NAD(P)-binding" evidence="8">
    <location>
        <begin position="24"/>
        <end position="366"/>
    </location>
</feature>
<dbReference type="Gene3D" id="3.50.50.60">
    <property type="entry name" value="FAD/NAD(P)-binding domain"/>
    <property type="match status" value="2"/>
</dbReference>
<dbReference type="InterPro" id="IPR016156">
    <property type="entry name" value="FAD/NAD-linked_Rdtase_dimer_sf"/>
</dbReference>
<dbReference type="Pfam" id="PF07992">
    <property type="entry name" value="Pyr_redox_2"/>
    <property type="match status" value="1"/>
</dbReference>
<keyword evidence="2" id="KW-0285">Flavoprotein</keyword>
<evidence type="ECO:0000256" key="3">
    <source>
        <dbReference type="ARBA" id="ARBA00022827"/>
    </source>
</evidence>
<keyword evidence="4 5" id="KW-0520">NAD</keyword>
<dbReference type="InterPro" id="IPR050151">
    <property type="entry name" value="Class-I_Pyr_Nuc-Dis_Oxidored"/>
</dbReference>
<dbReference type="STRING" id="1229662.W3WXF3"/>
<evidence type="ECO:0000259" key="7">
    <source>
        <dbReference type="Pfam" id="PF02852"/>
    </source>
</evidence>
<feature type="binding site" evidence="5">
    <location>
        <position position="351"/>
    </location>
    <ligand>
        <name>FAD</name>
        <dbReference type="ChEBI" id="CHEBI:57692"/>
    </ligand>
</feature>
<dbReference type="AlphaFoldDB" id="W3WXF3"/>
<dbReference type="InParanoid" id="W3WXF3"/>
<sequence>MPSIDSINLHPDTHPPSSLKSTTYDVICLGSGWAGRIIASRCVAAGLSALIIEKELVGGDCPYWACVPSKALLRPAEALDDSRHVTGARERLTNPELGVDAEAVFRRRDTFTAGWDDTKVLIPMVEKAGVHLVRGVGRVTGVKKVSVTLGTGPQEKEELDLEARQAVAICTGSEPTIPNIPGLSEAKPWTPREAACSGIAPETLFIIGGGVVGAEMATAYTNLGSHVILASRSPELLPNMDPEAGKIVREKLASRGAQIMTSTTTTKAERKTPGGPVIVTFSSSDGEQQVSVAEVLAATGRRAITQGLGLDLLGLDAKALQAGAPIAVDESLLIRNVPSNSDSPWLYAAGDVNGRAMLTHTSKYHGRVVANAIVARAQGKFPATASHLDKYSASADNLAIPQVIFTDPQVASVGLTRTAAKKAGKSIRVVTAPVQSLGASLHAEGYEAGWAQWVLEENTGVLLGATFVGFEVGDLLHASTVAIVGGMRIDQIVHAIPSFPTMSEVYLNLLDAAGM</sequence>
<dbReference type="RefSeq" id="XP_007837387.1">
    <property type="nucleotide sequence ID" value="XM_007839196.1"/>
</dbReference>
<comment type="cofactor">
    <cofactor evidence="5">
        <name>FAD</name>
        <dbReference type="ChEBI" id="CHEBI:57692"/>
    </cofactor>
    <text evidence="5">Binds 1 FAD per subunit.</text>
</comment>
<dbReference type="OrthoDB" id="361797at2759"/>
<dbReference type="Pfam" id="PF02852">
    <property type="entry name" value="Pyr_redox_dim"/>
    <property type="match status" value="1"/>
</dbReference>
<evidence type="ECO:0000256" key="1">
    <source>
        <dbReference type="ARBA" id="ARBA00007532"/>
    </source>
</evidence>
<dbReference type="GeneID" id="19275628"/>
<gene>
    <name evidence="9" type="ORF">PFICI_10615</name>
</gene>
<dbReference type="PIRSF" id="PIRSF000350">
    <property type="entry name" value="Mercury_reductase_MerA"/>
    <property type="match status" value="1"/>
</dbReference>
<feature type="domain" description="Pyridine nucleotide-disulphide oxidoreductase dimerisation" evidence="7">
    <location>
        <begin position="400"/>
        <end position="506"/>
    </location>
</feature>
<proteinExistence type="inferred from homology"/>
<dbReference type="PRINTS" id="PR00368">
    <property type="entry name" value="FADPNR"/>
</dbReference>
<keyword evidence="3 5" id="KW-0274">FAD</keyword>
<dbReference type="InterPro" id="IPR023753">
    <property type="entry name" value="FAD/NAD-binding_dom"/>
</dbReference>
<dbReference type="SUPFAM" id="SSF51905">
    <property type="entry name" value="FAD/NAD(P)-binding domain"/>
    <property type="match status" value="1"/>
</dbReference>
<dbReference type="EMBL" id="KI912115">
    <property type="protein sequence ID" value="ETS78553.1"/>
    <property type="molecule type" value="Genomic_DNA"/>
</dbReference>
<dbReference type="GO" id="GO:0006103">
    <property type="term" value="P:2-oxoglutarate metabolic process"/>
    <property type="evidence" value="ECO:0007669"/>
    <property type="project" value="TreeGrafter"/>
</dbReference>
<dbReference type="InterPro" id="IPR001100">
    <property type="entry name" value="Pyr_nuc-diS_OxRdtase"/>
</dbReference>
<name>W3WXF3_PESFW</name>
<feature type="binding site" evidence="5">
    <location>
        <position position="300"/>
    </location>
    <ligand>
        <name>NAD(+)</name>
        <dbReference type="ChEBI" id="CHEBI:57540"/>
    </ligand>
</feature>
<dbReference type="Proteomes" id="UP000030651">
    <property type="component" value="Unassembled WGS sequence"/>
</dbReference>
<feature type="binding site" evidence="5">
    <location>
        <position position="137"/>
    </location>
    <ligand>
        <name>FAD</name>
        <dbReference type="ChEBI" id="CHEBI:57692"/>
    </ligand>
</feature>
<feature type="binding site" evidence="5">
    <location>
        <begin position="171"/>
        <end position="173"/>
    </location>
    <ligand>
        <name>FAD</name>
        <dbReference type="ChEBI" id="CHEBI:57692"/>
    </ligand>
</feature>
<evidence type="ECO:0000256" key="4">
    <source>
        <dbReference type="ARBA" id="ARBA00023027"/>
    </source>
</evidence>
<evidence type="ECO:0000256" key="6">
    <source>
        <dbReference type="PIRSR" id="PIRSR000350-4"/>
    </source>
</evidence>
<feature type="binding site" evidence="5">
    <location>
        <begin position="357"/>
        <end position="360"/>
    </location>
    <ligand>
        <name>FAD</name>
        <dbReference type="ChEBI" id="CHEBI:57692"/>
    </ligand>
</feature>
<reference evidence="10" key="1">
    <citation type="journal article" date="2015" name="BMC Genomics">
        <title>Genomic and transcriptomic analysis of the endophytic fungus Pestalotiopsis fici reveals its lifestyle and high potential for synthesis of natural products.</title>
        <authorList>
            <person name="Wang X."/>
            <person name="Zhang X."/>
            <person name="Liu L."/>
            <person name="Xiang M."/>
            <person name="Wang W."/>
            <person name="Sun X."/>
            <person name="Che Y."/>
            <person name="Guo L."/>
            <person name="Liu G."/>
            <person name="Guo L."/>
            <person name="Wang C."/>
            <person name="Yin W.B."/>
            <person name="Stadler M."/>
            <person name="Zhang X."/>
            <person name="Liu X."/>
        </authorList>
    </citation>
    <scope>NUCLEOTIDE SEQUENCE [LARGE SCALE GENOMIC DNA]</scope>
    <source>
        <strain evidence="10">W106-1 / CGMCC3.15140</strain>
    </source>
</reference>
<dbReference type="PANTHER" id="PTHR22912:SF151">
    <property type="entry name" value="DIHYDROLIPOYL DEHYDROGENASE, MITOCHONDRIAL"/>
    <property type="match status" value="1"/>
</dbReference>
<comment type="similarity">
    <text evidence="1">Belongs to the class-I pyridine nucleotide-disulfide oxidoreductase family.</text>
</comment>
<evidence type="ECO:0000256" key="2">
    <source>
        <dbReference type="ARBA" id="ARBA00022630"/>
    </source>
</evidence>
<evidence type="ECO:0000259" key="8">
    <source>
        <dbReference type="Pfam" id="PF07992"/>
    </source>
</evidence>
<evidence type="ECO:0000313" key="9">
    <source>
        <dbReference type="EMBL" id="ETS78553.1"/>
    </source>
</evidence>
<dbReference type="eggNOG" id="KOG1335">
    <property type="taxonomic scope" value="Eukaryota"/>
</dbReference>
<dbReference type="InterPro" id="IPR036188">
    <property type="entry name" value="FAD/NAD-bd_sf"/>
</dbReference>
<dbReference type="HOGENOM" id="CLU_016755_1_3_1"/>
<evidence type="ECO:0000256" key="5">
    <source>
        <dbReference type="PIRSR" id="PIRSR000350-3"/>
    </source>
</evidence>
<accession>W3WXF3</accession>
<protein>
    <recommendedName>
        <fullName evidence="11">FAD/NAD(P)-binding domain-containing protein</fullName>
    </recommendedName>
</protein>
<evidence type="ECO:0008006" key="11">
    <source>
        <dbReference type="Google" id="ProtNLM"/>
    </source>
</evidence>
<evidence type="ECO:0000313" key="10">
    <source>
        <dbReference type="Proteomes" id="UP000030651"/>
    </source>
</evidence>
<dbReference type="GO" id="GO:0004148">
    <property type="term" value="F:dihydrolipoyl dehydrogenase (NADH) activity"/>
    <property type="evidence" value="ECO:0007669"/>
    <property type="project" value="TreeGrafter"/>
</dbReference>
<feature type="binding site" evidence="5">
    <location>
        <position position="70"/>
    </location>
    <ligand>
        <name>FAD</name>
        <dbReference type="ChEBI" id="CHEBI:57692"/>
    </ligand>
</feature>
<dbReference type="KEGG" id="pfy:PFICI_10615"/>
<dbReference type="InterPro" id="IPR004099">
    <property type="entry name" value="Pyr_nucl-diS_OxRdtase_dimer"/>
</dbReference>
<dbReference type="PANTHER" id="PTHR22912">
    <property type="entry name" value="DISULFIDE OXIDOREDUCTASE"/>
    <property type="match status" value="1"/>
</dbReference>
<dbReference type="PRINTS" id="PR00411">
    <property type="entry name" value="PNDRDTASEI"/>
</dbReference>
<feature type="binding site" evidence="5">
    <location>
        <begin position="208"/>
        <end position="215"/>
    </location>
    <ligand>
        <name>NAD(+)</name>
        <dbReference type="ChEBI" id="CHEBI:57540"/>
    </ligand>
</feature>
<dbReference type="Gene3D" id="3.30.390.30">
    <property type="match status" value="1"/>
</dbReference>
<dbReference type="OMA" id="WINRDAV"/>
<keyword evidence="10" id="KW-1185">Reference proteome</keyword>
<organism evidence="9 10">
    <name type="scientific">Pestalotiopsis fici (strain W106-1 / CGMCC3.15140)</name>
    <dbReference type="NCBI Taxonomy" id="1229662"/>
    <lineage>
        <taxon>Eukaryota</taxon>
        <taxon>Fungi</taxon>
        <taxon>Dikarya</taxon>
        <taxon>Ascomycota</taxon>
        <taxon>Pezizomycotina</taxon>
        <taxon>Sordariomycetes</taxon>
        <taxon>Xylariomycetidae</taxon>
        <taxon>Amphisphaeriales</taxon>
        <taxon>Sporocadaceae</taxon>
        <taxon>Pestalotiopsis</taxon>
    </lineage>
</organism>
<keyword evidence="5" id="KW-0547">Nucleotide-binding</keyword>
<feature type="disulfide bond" description="Redox-active" evidence="6">
    <location>
        <begin position="61"/>
        <end position="66"/>
    </location>
</feature>